<dbReference type="InterPro" id="IPR018883">
    <property type="entry name" value="Delta_CA"/>
</dbReference>
<accession>A0A1Y0CV22</accession>
<dbReference type="EMBL" id="CP021376">
    <property type="protein sequence ID" value="ART79191.1"/>
    <property type="molecule type" value="Genomic_DNA"/>
</dbReference>
<gene>
    <name evidence="2" type="ORF">CBP12_02705</name>
</gene>
<keyword evidence="1" id="KW-0732">Signal</keyword>
<protein>
    <recommendedName>
        <fullName evidence="4">Cadmium carbonic anhydrase</fullName>
    </recommendedName>
</protein>
<dbReference type="RefSeq" id="WP_086962712.1">
    <property type="nucleotide sequence ID" value="NZ_CP021376.1"/>
</dbReference>
<keyword evidence="3" id="KW-1185">Reference proteome</keyword>
<feature type="signal peptide" evidence="1">
    <location>
        <begin position="1"/>
        <end position="23"/>
    </location>
</feature>
<sequence length="278" mass="29810">MKMNRIFLLVSSAMLLSGVSAFASATEHPVAKQRQALASNTHDQGFGPQSPRDISQLAGENKIAFNPAPPASAMNLCNIHFHRNAEHAGGEFSSPAEDDNQAGFRYSGTLTRAELAPVKQAICPSEQSSLATGDTIELHYVYSSAKVSPGPTLGACFNDAIKNPQLRAIAQVYVLVNDEKALDFNQLTAVSEQDGLYQAINIPTNTGDAIEYAGSTTGPTYNEIGSPFQVTWSVKPKVAKVNIASVGQWCESNIFEEDHAHGVRNLVINPDLLAPITQ</sequence>
<evidence type="ECO:0000313" key="3">
    <source>
        <dbReference type="Proteomes" id="UP000243793"/>
    </source>
</evidence>
<dbReference type="KEGG" id="ocm:CBP12_02705"/>
<evidence type="ECO:0000256" key="1">
    <source>
        <dbReference type="SAM" id="SignalP"/>
    </source>
</evidence>
<dbReference type="AlphaFoldDB" id="A0A1Y0CV22"/>
<proteinExistence type="predicted"/>
<evidence type="ECO:0000313" key="2">
    <source>
        <dbReference type="EMBL" id="ART79191.1"/>
    </source>
</evidence>
<feature type="chain" id="PRO_5013344717" description="Cadmium carbonic anhydrase" evidence="1">
    <location>
        <begin position="24"/>
        <end position="278"/>
    </location>
</feature>
<reference evidence="3" key="1">
    <citation type="submission" date="2017-05" db="EMBL/GenBank/DDBJ databases">
        <authorList>
            <person name="Sung H."/>
        </authorList>
    </citation>
    <scope>NUCLEOTIDE SEQUENCE [LARGE SCALE GENOMIC DNA]</scope>
    <source>
        <strain evidence="3">AMac2203</strain>
    </source>
</reference>
<organism evidence="2 3">
    <name type="scientific">Oceanisphaera avium</name>
    <dbReference type="NCBI Taxonomy" id="1903694"/>
    <lineage>
        <taxon>Bacteria</taxon>
        <taxon>Pseudomonadati</taxon>
        <taxon>Pseudomonadota</taxon>
        <taxon>Gammaproteobacteria</taxon>
        <taxon>Aeromonadales</taxon>
        <taxon>Aeromonadaceae</taxon>
        <taxon>Oceanisphaera</taxon>
    </lineage>
</organism>
<dbReference type="OrthoDB" id="8902034at2"/>
<name>A0A1Y0CV22_9GAMM</name>
<dbReference type="SUPFAM" id="SSF51069">
    <property type="entry name" value="Carbonic anhydrase"/>
    <property type="match status" value="1"/>
</dbReference>
<dbReference type="Pfam" id="PF10563">
    <property type="entry name" value="CA_like"/>
    <property type="match status" value="1"/>
</dbReference>
<dbReference type="Proteomes" id="UP000243793">
    <property type="component" value="Chromosome"/>
</dbReference>
<dbReference type="InterPro" id="IPR036398">
    <property type="entry name" value="CA_dom_sf"/>
</dbReference>
<evidence type="ECO:0008006" key="4">
    <source>
        <dbReference type="Google" id="ProtNLM"/>
    </source>
</evidence>